<sequence>MSANSNATPRYDWYQSDTDVVLTILKRGVQLADCHVSISDDIILKVKLTDGAVIFDGALFSGVKKEDMTVKCTPAKIEIRLPKNARCERWASLLKDGSSSPATTVTSTTPLASTSSTTVKKNWDFIEKQAVKEEEEESLEGDAAVNKMFRKIYNDATDDVRKAMMKSYSESGGTVLSTNWEEIQKKKTEIQPPACMEYKNYET</sequence>
<dbReference type="SUPFAM" id="SSF49764">
    <property type="entry name" value="HSP20-like chaperones"/>
    <property type="match status" value="1"/>
</dbReference>
<dbReference type="Pfam" id="PF04969">
    <property type="entry name" value="CS"/>
    <property type="match status" value="1"/>
</dbReference>
<dbReference type="Gene3D" id="2.60.40.790">
    <property type="match status" value="1"/>
</dbReference>
<dbReference type="EnsemblMetazoa" id="CJA17748.1">
    <property type="protein sequence ID" value="CJA17748.1"/>
    <property type="gene ID" value="WBGene00136952"/>
</dbReference>
<reference evidence="3" key="2">
    <citation type="submission" date="2022-06" db="UniProtKB">
        <authorList>
            <consortium name="EnsemblMetazoa"/>
        </authorList>
    </citation>
    <scope>IDENTIFICATION</scope>
    <source>
        <strain evidence="3">DF5081</strain>
    </source>
</reference>
<evidence type="ECO:0008006" key="5">
    <source>
        <dbReference type="Google" id="ProtNLM"/>
    </source>
</evidence>
<dbReference type="InterPro" id="IPR008978">
    <property type="entry name" value="HSP20-like_chaperone"/>
</dbReference>
<accession>A0A8R1E036</accession>
<feature type="domain" description="SGS" evidence="1">
    <location>
        <begin position="112"/>
        <end position="203"/>
    </location>
</feature>
<dbReference type="InterPro" id="IPR007699">
    <property type="entry name" value="SGS_dom"/>
</dbReference>
<protein>
    <recommendedName>
        <fullName evidence="5">SGS domain-containing protein</fullName>
    </recommendedName>
</protein>
<dbReference type="Pfam" id="PF05002">
    <property type="entry name" value="SGS"/>
    <property type="match status" value="1"/>
</dbReference>
<dbReference type="PANTHER" id="PTHR45862">
    <property type="entry name" value="PROTEIN SGT1 HOMOLOG"/>
    <property type="match status" value="1"/>
</dbReference>
<dbReference type="PROSITE" id="PS51048">
    <property type="entry name" value="SGS"/>
    <property type="match status" value="1"/>
</dbReference>
<evidence type="ECO:0000259" key="1">
    <source>
        <dbReference type="PROSITE" id="PS51048"/>
    </source>
</evidence>
<evidence type="ECO:0000313" key="4">
    <source>
        <dbReference type="Proteomes" id="UP000005237"/>
    </source>
</evidence>
<organism evidence="3 4">
    <name type="scientific">Caenorhabditis japonica</name>
    <dbReference type="NCBI Taxonomy" id="281687"/>
    <lineage>
        <taxon>Eukaryota</taxon>
        <taxon>Metazoa</taxon>
        <taxon>Ecdysozoa</taxon>
        <taxon>Nematoda</taxon>
        <taxon>Chromadorea</taxon>
        <taxon>Rhabditida</taxon>
        <taxon>Rhabditina</taxon>
        <taxon>Rhabditomorpha</taxon>
        <taxon>Rhabditoidea</taxon>
        <taxon>Rhabditidae</taxon>
        <taxon>Peloderinae</taxon>
        <taxon>Caenorhabditis</taxon>
    </lineage>
</organism>
<evidence type="ECO:0000313" key="3">
    <source>
        <dbReference type="EnsemblMetazoa" id="CJA17748.1"/>
    </source>
</evidence>
<dbReference type="GO" id="GO:0051087">
    <property type="term" value="F:protein-folding chaperone binding"/>
    <property type="evidence" value="ECO:0007669"/>
    <property type="project" value="InterPro"/>
</dbReference>
<keyword evidence="4" id="KW-1185">Reference proteome</keyword>
<name>A0A8R1E036_CAEJA</name>
<dbReference type="InterPro" id="IPR007052">
    <property type="entry name" value="CS_dom"/>
</dbReference>
<dbReference type="CDD" id="cd06463">
    <property type="entry name" value="p23_like"/>
    <property type="match status" value="1"/>
</dbReference>
<feature type="domain" description="CS" evidence="2">
    <location>
        <begin position="6"/>
        <end position="94"/>
    </location>
</feature>
<dbReference type="InterPro" id="IPR044563">
    <property type="entry name" value="Sgt1-like"/>
</dbReference>
<reference evidence="4" key="1">
    <citation type="submission" date="2010-08" db="EMBL/GenBank/DDBJ databases">
        <authorList>
            <consortium name="Caenorhabditis japonica Sequencing Consortium"/>
            <person name="Wilson R.K."/>
        </authorList>
    </citation>
    <scope>NUCLEOTIDE SEQUENCE [LARGE SCALE GENOMIC DNA]</scope>
    <source>
        <strain evidence="4">DF5081</strain>
    </source>
</reference>
<dbReference type="AlphaFoldDB" id="A0A8R1E036"/>
<dbReference type="Proteomes" id="UP000005237">
    <property type="component" value="Unassembled WGS sequence"/>
</dbReference>
<evidence type="ECO:0000259" key="2">
    <source>
        <dbReference type="PROSITE" id="PS51203"/>
    </source>
</evidence>
<proteinExistence type="predicted"/>
<dbReference type="PROSITE" id="PS51203">
    <property type="entry name" value="CS"/>
    <property type="match status" value="1"/>
</dbReference>